<gene>
    <name evidence="1" type="ORF">MPNT_20143</name>
</gene>
<evidence type="ECO:0000313" key="1">
    <source>
        <dbReference type="EMBL" id="CAF0696185.1"/>
    </source>
</evidence>
<proteinExistence type="predicted"/>
<sequence>MVCWRVVRGGKKTRCDRDVLYLWRLTGGISFKDRDETSSTWERRFLRPQNSTLNWARRGRV</sequence>
<dbReference type="Proteomes" id="UP000663859">
    <property type="component" value="Unassembled WGS sequence"/>
</dbReference>
<reference evidence="1" key="1">
    <citation type="submission" date="2021-02" db="EMBL/GenBank/DDBJ databases">
        <authorList>
            <person name="Cremers G."/>
            <person name="Picone N."/>
        </authorList>
    </citation>
    <scope>NUCLEOTIDE SEQUENCE</scope>
    <source>
        <strain evidence="1">PQ17</strain>
    </source>
</reference>
<organism evidence="1 2">
    <name type="scientific">Candidatus Methylacidithermus pantelleriae</name>
    <dbReference type="NCBI Taxonomy" id="2744239"/>
    <lineage>
        <taxon>Bacteria</taxon>
        <taxon>Pseudomonadati</taxon>
        <taxon>Verrucomicrobiota</taxon>
        <taxon>Methylacidiphilae</taxon>
        <taxon>Methylacidiphilales</taxon>
        <taxon>Methylacidiphilaceae</taxon>
        <taxon>Candidatus Methylacidithermus</taxon>
    </lineage>
</organism>
<comment type="caution">
    <text evidence="1">The sequence shown here is derived from an EMBL/GenBank/DDBJ whole genome shotgun (WGS) entry which is preliminary data.</text>
</comment>
<keyword evidence="2" id="KW-1185">Reference proteome</keyword>
<protein>
    <submittedName>
        <fullName evidence="1">Uncharacterized protein</fullName>
    </submittedName>
</protein>
<dbReference type="AlphaFoldDB" id="A0A8J2BSX1"/>
<name>A0A8J2BSX1_9BACT</name>
<accession>A0A8J2BSX1</accession>
<evidence type="ECO:0000313" key="2">
    <source>
        <dbReference type="Proteomes" id="UP000663859"/>
    </source>
</evidence>
<dbReference type="EMBL" id="CAJNOB010000012">
    <property type="protein sequence ID" value="CAF0696185.1"/>
    <property type="molecule type" value="Genomic_DNA"/>
</dbReference>